<dbReference type="EMBL" id="QAYC01000005">
    <property type="protein sequence ID" value="PTW50178.1"/>
    <property type="molecule type" value="Genomic_DNA"/>
</dbReference>
<dbReference type="RefSeq" id="WP_108026205.1">
    <property type="nucleotide sequence ID" value="NZ_QAYC01000005.1"/>
</dbReference>
<dbReference type="Proteomes" id="UP000244037">
    <property type="component" value="Unassembled WGS sequence"/>
</dbReference>
<accession>A0A8E2VM59</accession>
<evidence type="ECO:0000313" key="2">
    <source>
        <dbReference type="Proteomes" id="UP000244037"/>
    </source>
</evidence>
<dbReference type="PANTHER" id="PTHR37816:SF2">
    <property type="entry name" value="DNA TOPOLOGY MODULATION PROTEIN FLAR-RELATED PROTEIN"/>
    <property type="match status" value="1"/>
</dbReference>
<dbReference type="NCBIfam" id="NF004861">
    <property type="entry name" value="PRK06217.1"/>
    <property type="match status" value="1"/>
</dbReference>
<reference evidence="1 2" key="1">
    <citation type="submission" date="2018-04" db="EMBL/GenBank/DDBJ databases">
        <title>Genomic Encyclopedia of Archaeal and Bacterial Type Strains, Phase II (KMG-II): from individual species to whole genera.</title>
        <authorList>
            <person name="Goeker M."/>
        </authorList>
    </citation>
    <scope>NUCLEOTIDE SEQUENCE [LARGE SCALE GENOMIC DNA]</scope>
    <source>
        <strain evidence="1 2">DSM 19783</strain>
    </source>
</reference>
<comment type="caution">
    <text evidence="1">The sequence shown here is derived from an EMBL/GenBank/DDBJ whole genome shotgun (WGS) entry which is preliminary data.</text>
</comment>
<proteinExistence type="predicted"/>
<gene>
    <name evidence="1" type="ORF">C8N38_105136</name>
</gene>
<organism evidence="1 2">
    <name type="scientific">Rhodovulum kholense</name>
    <dbReference type="NCBI Taxonomy" id="453584"/>
    <lineage>
        <taxon>Bacteria</taxon>
        <taxon>Pseudomonadati</taxon>
        <taxon>Pseudomonadota</taxon>
        <taxon>Alphaproteobacteria</taxon>
        <taxon>Rhodobacterales</taxon>
        <taxon>Paracoccaceae</taxon>
        <taxon>Rhodovulum</taxon>
    </lineage>
</organism>
<dbReference type="SUPFAM" id="SSF52540">
    <property type="entry name" value="P-loop containing nucleoside triphosphate hydrolases"/>
    <property type="match status" value="1"/>
</dbReference>
<dbReference type="OrthoDB" id="5508973at2"/>
<dbReference type="Pfam" id="PF13238">
    <property type="entry name" value="AAA_18"/>
    <property type="match status" value="1"/>
</dbReference>
<dbReference type="InterPro" id="IPR052922">
    <property type="entry name" value="Cytidylate_Kinase-2"/>
</dbReference>
<name>A0A8E2VM59_9RHOB</name>
<evidence type="ECO:0000313" key="1">
    <source>
        <dbReference type="EMBL" id="PTW50178.1"/>
    </source>
</evidence>
<keyword evidence="2" id="KW-1185">Reference proteome</keyword>
<sequence>MTTAGTRLHITGASGAGCSTLARGLAVRLASQCFDTDDFYWHPSDPPFSRKRPPEERLALMAEIFLPRSDWILAGSLLGWGEPLVPRFTHVVFLTLPPAQRLARLRRRERLRYGDAILPGGPQAGAHRAFMDYAMGYDSPDFTGRTRVKHELWLEELPCPVIRLDSSVAPDLLADRVIEALDQTVGAA</sequence>
<dbReference type="InterPro" id="IPR027417">
    <property type="entry name" value="P-loop_NTPase"/>
</dbReference>
<dbReference type="PROSITE" id="PS51257">
    <property type="entry name" value="PROKAR_LIPOPROTEIN"/>
    <property type="match status" value="1"/>
</dbReference>
<dbReference type="AlphaFoldDB" id="A0A8E2VM59"/>
<protein>
    <submittedName>
        <fullName evidence="1">AAA domain-containing protein</fullName>
    </submittedName>
</protein>
<dbReference type="PANTHER" id="PTHR37816">
    <property type="entry name" value="YALI0E33011P"/>
    <property type="match status" value="1"/>
</dbReference>
<dbReference type="Gene3D" id="3.40.50.300">
    <property type="entry name" value="P-loop containing nucleotide triphosphate hydrolases"/>
    <property type="match status" value="1"/>
</dbReference>